<evidence type="ECO:0000313" key="2">
    <source>
        <dbReference type="Proteomes" id="UP000282321"/>
    </source>
</evidence>
<reference evidence="1 2" key="1">
    <citation type="submission" date="2018-06" db="EMBL/GenBank/DDBJ databases">
        <title>Extensive metabolic versatility and redundancy in microbially diverse, dynamic hydrothermal sediments.</title>
        <authorList>
            <person name="Dombrowski N."/>
            <person name="Teske A."/>
            <person name="Baker B.J."/>
        </authorList>
    </citation>
    <scope>NUCLEOTIDE SEQUENCE [LARGE SCALE GENOMIC DNA]</scope>
    <source>
        <strain evidence="1">B35_G9</strain>
    </source>
</reference>
<proteinExistence type="predicted"/>
<dbReference type="InterPro" id="IPR023811">
    <property type="entry name" value="CHP04076"/>
</dbReference>
<comment type="caution">
    <text evidence="1">The sequence shown here is derived from an EMBL/GenBank/DDBJ whole genome shotgun (WGS) entry which is preliminary data.</text>
</comment>
<name>A0A660SAJ1_UNCT6</name>
<accession>A0A660SAJ1</accession>
<dbReference type="AlphaFoldDB" id="A0A660SAJ1"/>
<sequence>MKIIAKIVEIRGTGKCSYGHRVGEEFVIDEVGTNMCLWAFHTLFPFVTALKYGGDLPWEENKGKALVSCPDPHNTVIFELRRVED</sequence>
<dbReference type="Proteomes" id="UP000282321">
    <property type="component" value="Unassembled WGS sequence"/>
</dbReference>
<dbReference type="EMBL" id="QNBC01000015">
    <property type="protein sequence ID" value="RKX67632.1"/>
    <property type="molecule type" value="Genomic_DNA"/>
</dbReference>
<dbReference type="NCBIfam" id="TIGR04076">
    <property type="entry name" value="TIGR04076 family protein"/>
    <property type="match status" value="1"/>
</dbReference>
<organism evidence="1 2">
    <name type="scientific">candidate division TA06 bacterium</name>
    <dbReference type="NCBI Taxonomy" id="2250710"/>
    <lineage>
        <taxon>Bacteria</taxon>
        <taxon>Bacteria division TA06</taxon>
    </lineage>
</organism>
<gene>
    <name evidence="1" type="ORF">DRP44_02025</name>
</gene>
<evidence type="ECO:0000313" key="1">
    <source>
        <dbReference type="EMBL" id="RKX67632.1"/>
    </source>
</evidence>
<protein>
    <submittedName>
        <fullName evidence="1">TIGR04076 family protein</fullName>
    </submittedName>
</protein>